<dbReference type="Pfam" id="PF08240">
    <property type="entry name" value="ADH_N"/>
    <property type="match status" value="1"/>
</dbReference>
<dbReference type="SMART" id="SM00829">
    <property type="entry name" value="PKS_ER"/>
    <property type="match status" value="1"/>
</dbReference>
<dbReference type="SUPFAM" id="SSF51735">
    <property type="entry name" value="NAD(P)-binding Rossmann-fold domains"/>
    <property type="match status" value="1"/>
</dbReference>
<evidence type="ECO:0000313" key="3">
    <source>
        <dbReference type="Proteomes" id="UP000711047"/>
    </source>
</evidence>
<dbReference type="Pfam" id="PF00107">
    <property type="entry name" value="ADH_zinc_N"/>
    <property type="match status" value="1"/>
</dbReference>
<dbReference type="PANTHER" id="PTHR11695:SF648">
    <property type="entry name" value="ZINC-BINDING OXIDOREDUCTASE"/>
    <property type="match status" value="1"/>
</dbReference>
<dbReference type="Pfam" id="PF13602">
    <property type="entry name" value="ADH_zinc_N_2"/>
    <property type="match status" value="1"/>
</dbReference>
<protein>
    <submittedName>
        <fullName evidence="2">NAD(P)-dependent alcohol dehydrogenase</fullName>
    </submittedName>
</protein>
<sequence length="304" mass="33490">MRAMVYAKYGSPDVLHLKELEKPAPKDNEVLVRIYAATVTAGDWRMRKADPFLARLYNGLLRPKKVTILGFELAGEVEAAGKNVTRFKIGDQIFASCGFSFGAYAEYKCLPEDGLVVMKPVNVSYEQAAAVPVGGLTALNFLRKGQLASGMKVLIYGASGSVGTYAVQLAKYYGADVTGVCSTANLELVRSIGADRVIDYTKQKFMAHEESYDLIFDAVGQKISKIKKSAFKKALRTNGKYVSVDMSHKPRVEDLIFLQEQLEAGTLKPVIDRCYSLEQIPDAHRYVEQKHKKGNVVITVSSLS</sequence>
<dbReference type="InterPro" id="IPR036291">
    <property type="entry name" value="NAD(P)-bd_dom_sf"/>
</dbReference>
<comment type="caution">
    <text evidence="2">The sequence shown here is derived from an EMBL/GenBank/DDBJ whole genome shotgun (WGS) entry which is preliminary data.</text>
</comment>
<feature type="domain" description="Enoyl reductase (ER)" evidence="1">
    <location>
        <begin position="10"/>
        <end position="298"/>
    </location>
</feature>
<dbReference type="PANTHER" id="PTHR11695">
    <property type="entry name" value="ALCOHOL DEHYDROGENASE RELATED"/>
    <property type="match status" value="1"/>
</dbReference>
<dbReference type="SUPFAM" id="SSF50129">
    <property type="entry name" value="GroES-like"/>
    <property type="match status" value="1"/>
</dbReference>
<dbReference type="InterPro" id="IPR020843">
    <property type="entry name" value="ER"/>
</dbReference>
<dbReference type="InterPro" id="IPR050700">
    <property type="entry name" value="YIM1/Zinc_Alcohol_DH_Fams"/>
</dbReference>
<organism evidence="2 3">
    <name type="scientific">Paenibacillus tritici</name>
    <dbReference type="NCBI Taxonomy" id="1873425"/>
    <lineage>
        <taxon>Bacteria</taxon>
        <taxon>Bacillati</taxon>
        <taxon>Bacillota</taxon>
        <taxon>Bacilli</taxon>
        <taxon>Bacillales</taxon>
        <taxon>Paenibacillaceae</taxon>
        <taxon>Paenibacillus</taxon>
    </lineage>
</organism>
<dbReference type="EMBL" id="JABMKX010000007">
    <property type="protein sequence ID" value="NQX46600.1"/>
    <property type="molecule type" value="Genomic_DNA"/>
</dbReference>
<accession>A0ABX2DQ95</accession>
<keyword evidence="3" id="KW-1185">Reference proteome</keyword>
<dbReference type="Proteomes" id="UP000711047">
    <property type="component" value="Unassembled WGS sequence"/>
</dbReference>
<evidence type="ECO:0000259" key="1">
    <source>
        <dbReference type="SMART" id="SM00829"/>
    </source>
</evidence>
<dbReference type="Gene3D" id="3.40.50.720">
    <property type="entry name" value="NAD(P)-binding Rossmann-like Domain"/>
    <property type="match status" value="1"/>
</dbReference>
<dbReference type="InterPro" id="IPR013154">
    <property type="entry name" value="ADH-like_N"/>
</dbReference>
<evidence type="ECO:0000313" key="2">
    <source>
        <dbReference type="EMBL" id="NQX46600.1"/>
    </source>
</evidence>
<dbReference type="CDD" id="cd08267">
    <property type="entry name" value="MDR1"/>
    <property type="match status" value="1"/>
</dbReference>
<gene>
    <name evidence="2" type="ORF">HQN87_14765</name>
</gene>
<dbReference type="InterPro" id="IPR011032">
    <property type="entry name" value="GroES-like_sf"/>
</dbReference>
<dbReference type="Gene3D" id="3.90.180.10">
    <property type="entry name" value="Medium-chain alcohol dehydrogenases, catalytic domain"/>
    <property type="match status" value="1"/>
</dbReference>
<name>A0ABX2DQ95_9BACL</name>
<reference evidence="2 3" key="1">
    <citation type="submission" date="2020-05" db="EMBL/GenBank/DDBJ databases">
        <title>Paenibacillus glebae, sp. nov., Paenibacillus humi sp. nov., Paenibacillus pedi sp. nov., Paenibacillus terrestris sp. nov. and Paenibacillus terricola sp. nov., isolated from a forest top soil sample.</title>
        <authorList>
            <person name="Qi S."/>
            <person name="Carlier A."/>
            <person name="Cnockaert M."/>
            <person name="Vandamme P."/>
        </authorList>
    </citation>
    <scope>NUCLEOTIDE SEQUENCE [LARGE SCALE GENOMIC DNA]</scope>
    <source>
        <strain evidence="2 3">LMG 29502</strain>
    </source>
</reference>
<dbReference type="RefSeq" id="WP_173134504.1">
    <property type="nucleotide sequence ID" value="NZ_JABMKX010000007.1"/>
</dbReference>
<dbReference type="InterPro" id="IPR013149">
    <property type="entry name" value="ADH-like_C"/>
</dbReference>
<proteinExistence type="predicted"/>